<dbReference type="AlphaFoldDB" id="A0A223HXX8"/>
<feature type="transmembrane region" description="Helical" evidence="1">
    <location>
        <begin position="158"/>
        <end position="183"/>
    </location>
</feature>
<dbReference type="GO" id="GO:0005886">
    <property type="term" value="C:plasma membrane"/>
    <property type="evidence" value="ECO:0007669"/>
    <property type="project" value="UniProtKB-SubCell"/>
</dbReference>
<dbReference type="GO" id="GO:0140359">
    <property type="term" value="F:ABC-type transporter activity"/>
    <property type="evidence" value="ECO:0007669"/>
    <property type="project" value="InterPro"/>
</dbReference>
<accession>A0A223HXX8</accession>
<feature type="transmembrane region" description="Helical" evidence="1">
    <location>
        <begin position="15"/>
        <end position="35"/>
    </location>
</feature>
<dbReference type="EMBL" id="CP016893">
    <property type="protein sequence ID" value="AST57135.1"/>
    <property type="molecule type" value="Genomic_DNA"/>
</dbReference>
<sequence length="266" mass="29689">MNIYLRELKANGKSLFIWCIIMIAFVAASMGKYAASSYISGQSLNDIISKMPDAVKSMFGAGTFDLSKAIGFYGAMFIYVVLMAAIHASMIGANIISKEEDDKTAEFLMSKPVSRIKVITSKLFAAFTNIIVFNIITLISSIYFVGYYSKGENVSKDILKLMIGVFLLQFIFVSLGLCLSAFLKNSRLASPCTVGIMLVTYILSLAIDIDSHLSGLKYFTPFKYYDAKNLIYGKGFEIIYIVISVLIILLFISMTYVFYHKRDLKI</sequence>
<feature type="transmembrane region" description="Helical" evidence="1">
    <location>
        <begin position="70"/>
        <end position="93"/>
    </location>
</feature>
<dbReference type="PANTHER" id="PTHR43471:SF12">
    <property type="entry name" value="HYPOTHETICAL MEMBRANE PROTEIN, CONSERVED"/>
    <property type="match status" value="1"/>
</dbReference>
<evidence type="ECO:0000313" key="2">
    <source>
        <dbReference type="EMBL" id="AST57135.1"/>
    </source>
</evidence>
<feature type="transmembrane region" description="Helical" evidence="1">
    <location>
        <begin position="238"/>
        <end position="259"/>
    </location>
</feature>
<organism evidence="2 3">
    <name type="scientific">Thermoanaerobacterium thermosaccharolyticum</name>
    <name type="common">Clostridium thermosaccharolyticum</name>
    <dbReference type="NCBI Taxonomy" id="1517"/>
    <lineage>
        <taxon>Bacteria</taxon>
        <taxon>Bacillati</taxon>
        <taxon>Bacillota</taxon>
        <taxon>Clostridia</taxon>
        <taxon>Thermoanaerobacterales</taxon>
        <taxon>Thermoanaerobacteraceae</taxon>
        <taxon>Thermoanaerobacterium</taxon>
    </lineage>
</organism>
<keyword evidence="1" id="KW-0472">Membrane</keyword>
<name>A0A223HXX8_THETR</name>
<proteinExistence type="predicted"/>
<dbReference type="Pfam" id="PF12679">
    <property type="entry name" value="ABC2_membrane_2"/>
    <property type="match status" value="1"/>
</dbReference>
<feature type="transmembrane region" description="Helical" evidence="1">
    <location>
        <begin position="188"/>
        <end position="207"/>
    </location>
</feature>
<evidence type="ECO:0000256" key="1">
    <source>
        <dbReference type="SAM" id="Phobius"/>
    </source>
</evidence>
<dbReference type="Proteomes" id="UP000214975">
    <property type="component" value="Chromosome"/>
</dbReference>
<keyword evidence="1" id="KW-1133">Transmembrane helix</keyword>
<protein>
    <submittedName>
        <fullName evidence="2">ABC transporter</fullName>
    </submittedName>
</protein>
<dbReference type="RefSeq" id="WP_094397068.1">
    <property type="nucleotide sequence ID" value="NZ_CP016893.1"/>
</dbReference>
<reference evidence="2 3" key="1">
    <citation type="submission" date="2016-08" db="EMBL/GenBank/DDBJ databases">
        <title>A novel genetic cassette of butanologenic Thermoanaerobacterium thermosaccharolyticum that directly convert cellulose to butanol.</title>
        <authorList>
            <person name="Li T."/>
            <person name="He J."/>
        </authorList>
    </citation>
    <scope>NUCLEOTIDE SEQUENCE [LARGE SCALE GENOMIC DNA]</scope>
    <source>
        <strain evidence="2 3">TG57</strain>
    </source>
</reference>
<feature type="transmembrane region" description="Helical" evidence="1">
    <location>
        <begin position="123"/>
        <end position="146"/>
    </location>
</feature>
<gene>
    <name evidence="2" type="ORF">Thert_01023</name>
</gene>
<keyword evidence="1" id="KW-0812">Transmembrane</keyword>
<evidence type="ECO:0000313" key="3">
    <source>
        <dbReference type="Proteomes" id="UP000214975"/>
    </source>
</evidence>
<dbReference type="PANTHER" id="PTHR43471">
    <property type="entry name" value="ABC TRANSPORTER PERMEASE"/>
    <property type="match status" value="1"/>
</dbReference>